<evidence type="ECO:0008006" key="3">
    <source>
        <dbReference type="Google" id="ProtNLM"/>
    </source>
</evidence>
<reference evidence="2" key="1">
    <citation type="submission" date="2016-11" db="EMBL/GenBank/DDBJ databases">
        <authorList>
            <person name="Varghese N."/>
            <person name="Submissions S."/>
        </authorList>
    </citation>
    <scope>NUCLEOTIDE SEQUENCE [LARGE SCALE GENOMIC DNA]</scope>
    <source>
        <strain evidence="2">Sac-22</strain>
    </source>
</reference>
<dbReference type="PANTHER" id="PTHR34598">
    <property type="entry name" value="BLL6449 PROTEIN"/>
    <property type="match status" value="1"/>
</dbReference>
<dbReference type="NCBIfam" id="NF041278">
    <property type="entry name" value="CmcJ_NvfI_EfuI"/>
    <property type="match status" value="1"/>
</dbReference>
<protein>
    <recommendedName>
        <fullName evidence="3">Methyltransferase</fullName>
    </recommendedName>
</protein>
<organism evidence="1 2">
    <name type="scientific">Duganella sacchari</name>
    <dbReference type="NCBI Taxonomy" id="551987"/>
    <lineage>
        <taxon>Bacteria</taxon>
        <taxon>Pseudomonadati</taxon>
        <taxon>Pseudomonadota</taxon>
        <taxon>Betaproteobacteria</taxon>
        <taxon>Burkholderiales</taxon>
        <taxon>Oxalobacteraceae</taxon>
        <taxon>Telluria group</taxon>
        <taxon>Duganella</taxon>
    </lineage>
</organism>
<dbReference type="OrthoDB" id="7052511at2"/>
<gene>
    <name evidence="1" type="ORF">SAMN05192549_11581</name>
</gene>
<name>A0A1M7R979_9BURK</name>
<dbReference type="PANTHER" id="PTHR34598:SF3">
    <property type="entry name" value="OXIDOREDUCTASE AN1597"/>
    <property type="match status" value="1"/>
</dbReference>
<dbReference type="Proteomes" id="UP000184339">
    <property type="component" value="Unassembled WGS sequence"/>
</dbReference>
<proteinExistence type="predicted"/>
<dbReference type="InterPro" id="IPR044053">
    <property type="entry name" value="AsaB-like"/>
</dbReference>
<dbReference type="RefSeq" id="WP_072789051.1">
    <property type="nucleotide sequence ID" value="NZ_FRCX01000015.1"/>
</dbReference>
<evidence type="ECO:0000313" key="1">
    <source>
        <dbReference type="EMBL" id="SHN42887.1"/>
    </source>
</evidence>
<sequence length="268" mass="29748">MTPALATSLEYLCPTPHRPHTWMYPAPDGQPADNADYARKPVTIHNARSAATLLDQEGYTLRHAPSAVADFFDKEEVARRYYPEVAELALSVTGASEAFVFDHLVRQRQPGTPQAFGRVQGQRPGAAGRVHCDFTAASAQRRLMLELGPRTADVQRYAIFNLWRSVLHPVLDAPLAMCDARSVAPEDLVASDIIYPERTGEIYQLLHNPAHAWSYFPAMTRDEVLIFKQFDSAAAACYTPHAAFEHPLAPPDAPPRVSIEIRCLLVYA</sequence>
<dbReference type="STRING" id="551987.SAMN05192549_11581"/>
<accession>A0A1M7R979</accession>
<dbReference type="AlphaFoldDB" id="A0A1M7R979"/>
<dbReference type="GO" id="GO:0016491">
    <property type="term" value="F:oxidoreductase activity"/>
    <property type="evidence" value="ECO:0007669"/>
    <property type="project" value="InterPro"/>
</dbReference>
<keyword evidence="2" id="KW-1185">Reference proteome</keyword>
<dbReference type="EMBL" id="FRCX01000015">
    <property type="protein sequence ID" value="SHN42887.1"/>
    <property type="molecule type" value="Genomic_DNA"/>
</dbReference>
<evidence type="ECO:0000313" key="2">
    <source>
        <dbReference type="Proteomes" id="UP000184339"/>
    </source>
</evidence>